<sequence length="225" mass="24365">MNNTDARRWQAVLFDLDGTLVDSAPDLAGAGNELRERRQLPPLPLDTYRPLTGTGARGMLGVALQVRPEHPDFEALKDEYLDAYAARLTQATGLFSGISELLATLEQRGLPWGIVTNKHSRFAEPLVEALGLASRSAVLICGDTAARAKPHPDPLLEACRRLNLDPGHCAYVGDDLRDIQAGQAAAMSTIAVEWGYLGDGEPVHRWGADHRISFPAELLKLPGLA</sequence>
<dbReference type="FunFam" id="3.40.50.1000:FF:000022">
    <property type="entry name" value="Phosphoglycolate phosphatase"/>
    <property type="match status" value="1"/>
</dbReference>
<dbReference type="InterPro" id="IPR023198">
    <property type="entry name" value="PGP-like_dom2"/>
</dbReference>
<evidence type="ECO:0000256" key="10">
    <source>
        <dbReference type="ARBA" id="ARBA00059247"/>
    </source>
</evidence>
<dbReference type="InterPro" id="IPR006439">
    <property type="entry name" value="HAD-SF_hydro_IA"/>
</dbReference>
<dbReference type="OrthoDB" id="9776368at2"/>
<dbReference type="GO" id="GO:0019253">
    <property type="term" value="P:reductive pentose-phosphate cycle"/>
    <property type="evidence" value="ECO:0007669"/>
    <property type="project" value="UniProtKB-KW"/>
</dbReference>
<dbReference type="Proteomes" id="UP000247811">
    <property type="component" value="Unassembled WGS sequence"/>
</dbReference>
<evidence type="ECO:0000313" key="12">
    <source>
        <dbReference type="Proteomes" id="UP000247811"/>
    </source>
</evidence>
<evidence type="ECO:0000256" key="2">
    <source>
        <dbReference type="ARBA" id="ARBA00004818"/>
    </source>
</evidence>
<evidence type="ECO:0000256" key="5">
    <source>
        <dbReference type="ARBA" id="ARBA00022567"/>
    </source>
</evidence>
<evidence type="ECO:0000256" key="9">
    <source>
        <dbReference type="ARBA" id="ARBA00023277"/>
    </source>
</evidence>
<evidence type="ECO:0000256" key="3">
    <source>
        <dbReference type="ARBA" id="ARBA00011233"/>
    </source>
</evidence>
<dbReference type="SFLD" id="SFLDG01129">
    <property type="entry name" value="C1.5:_HAD__Beta-PGM__Phosphata"/>
    <property type="match status" value="1"/>
</dbReference>
<comment type="caution">
    <text evidence="11">The sequence shown here is derived from an EMBL/GenBank/DDBJ whole genome shotgun (WGS) entry which is preliminary data.</text>
</comment>
<keyword evidence="7" id="KW-0378">Hydrolase</keyword>
<dbReference type="GO" id="GO:0046872">
    <property type="term" value="F:metal ion binding"/>
    <property type="evidence" value="ECO:0007669"/>
    <property type="project" value="UniProtKB-KW"/>
</dbReference>
<dbReference type="Pfam" id="PF13419">
    <property type="entry name" value="HAD_2"/>
    <property type="match status" value="1"/>
</dbReference>
<evidence type="ECO:0000256" key="1">
    <source>
        <dbReference type="ARBA" id="ARBA00000830"/>
    </source>
</evidence>
<protein>
    <recommendedName>
        <fullName evidence="4">phosphoglycolate phosphatase</fullName>
        <ecNumber evidence="4">3.1.3.18</ecNumber>
    </recommendedName>
</protein>
<dbReference type="Gene3D" id="3.40.50.1000">
    <property type="entry name" value="HAD superfamily/HAD-like"/>
    <property type="match status" value="1"/>
</dbReference>
<dbReference type="EMBL" id="QJJS01000027">
    <property type="protein sequence ID" value="PXW92249.1"/>
    <property type="molecule type" value="Genomic_DNA"/>
</dbReference>
<keyword evidence="12" id="KW-1185">Reference proteome</keyword>
<dbReference type="Gene3D" id="1.10.150.240">
    <property type="entry name" value="Putative phosphatase, domain 2"/>
    <property type="match status" value="1"/>
</dbReference>
<comment type="subunit">
    <text evidence="3">Homotrimer.</text>
</comment>
<keyword evidence="5" id="KW-0113">Calvin cycle</keyword>
<dbReference type="GO" id="GO:0008967">
    <property type="term" value="F:phosphoglycolate phosphatase activity"/>
    <property type="evidence" value="ECO:0007669"/>
    <property type="project" value="UniProtKB-EC"/>
</dbReference>
<dbReference type="InterPro" id="IPR036412">
    <property type="entry name" value="HAD-like_sf"/>
</dbReference>
<dbReference type="SUPFAM" id="SSF56784">
    <property type="entry name" value="HAD-like"/>
    <property type="match status" value="1"/>
</dbReference>
<dbReference type="NCBIfam" id="TIGR01549">
    <property type="entry name" value="HAD-SF-IA-v1"/>
    <property type="match status" value="1"/>
</dbReference>
<comment type="pathway">
    <text evidence="2">Organic acid metabolism; glycolate biosynthesis; glycolate from 2-phosphoglycolate: step 1/1.</text>
</comment>
<keyword evidence="8" id="KW-0460">Magnesium</keyword>
<dbReference type="InterPro" id="IPR041492">
    <property type="entry name" value="HAD_2"/>
</dbReference>
<dbReference type="InterPro" id="IPR023214">
    <property type="entry name" value="HAD_sf"/>
</dbReference>
<comment type="catalytic activity">
    <reaction evidence="1">
        <text>2-phosphoglycolate + H2O = glycolate + phosphate</text>
        <dbReference type="Rhea" id="RHEA:14369"/>
        <dbReference type="ChEBI" id="CHEBI:15377"/>
        <dbReference type="ChEBI" id="CHEBI:29805"/>
        <dbReference type="ChEBI" id="CHEBI:43474"/>
        <dbReference type="ChEBI" id="CHEBI:58033"/>
        <dbReference type="EC" id="3.1.3.18"/>
    </reaction>
</comment>
<evidence type="ECO:0000313" key="11">
    <source>
        <dbReference type="EMBL" id="PXW92249.1"/>
    </source>
</evidence>
<dbReference type="SFLD" id="SFLDS00003">
    <property type="entry name" value="Haloacid_Dehalogenase"/>
    <property type="match status" value="1"/>
</dbReference>
<dbReference type="InterPro" id="IPR050155">
    <property type="entry name" value="HAD-like_hydrolase_sf"/>
</dbReference>
<dbReference type="PANTHER" id="PTHR43434:SF23">
    <property type="entry name" value="PHOSPHOGLYCOLATE PHOSPHATASE"/>
    <property type="match status" value="1"/>
</dbReference>
<gene>
    <name evidence="11" type="ORF">C7444_1274</name>
</gene>
<evidence type="ECO:0000256" key="6">
    <source>
        <dbReference type="ARBA" id="ARBA00022723"/>
    </source>
</evidence>
<dbReference type="RefSeq" id="WP_110402432.1">
    <property type="nucleotide sequence ID" value="NZ_QJJS01000027.1"/>
</dbReference>
<dbReference type="NCBIfam" id="TIGR01509">
    <property type="entry name" value="HAD-SF-IA-v3"/>
    <property type="match status" value="1"/>
</dbReference>
<dbReference type="PANTHER" id="PTHR43434">
    <property type="entry name" value="PHOSPHOGLYCOLATE PHOSPHATASE"/>
    <property type="match status" value="1"/>
</dbReference>
<dbReference type="GO" id="GO:0005829">
    <property type="term" value="C:cytosol"/>
    <property type="evidence" value="ECO:0007669"/>
    <property type="project" value="TreeGrafter"/>
</dbReference>
<keyword evidence="6" id="KW-0479">Metal-binding</keyword>
<accession>A0A318GU79</accession>
<dbReference type="SFLD" id="SFLDG01135">
    <property type="entry name" value="C1.5.6:_HAD__Beta-PGM__Phospha"/>
    <property type="match status" value="1"/>
</dbReference>
<evidence type="ECO:0000256" key="4">
    <source>
        <dbReference type="ARBA" id="ARBA00013078"/>
    </source>
</evidence>
<keyword evidence="9" id="KW-0119">Carbohydrate metabolism</keyword>
<organism evidence="11 12">
    <name type="scientific">Sphaerotilus hippei</name>
    <dbReference type="NCBI Taxonomy" id="744406"/>
    <lineage>
        <taxon>Bacteria</taxon>
        <taxon>Pseudomonadati</taxon>
        <taxon>Pseudomonadota</taxon>
        <taxon>Betaproteobacteria</taxon>
        <taxon>Burkholderiales</taxon>
        <taxon>Sphaerotilaceae</taxon>
        <taxon>Sphaerotilus</taxon>
    </lineage>
</organism>
<dbReference type="AlphaFoldDB" id="A0A318GU79"/>
<evidence type="ECO:0000256" key="8">
    <source>
        <dbReference type="ARBA" id="ARBA00022842"/>
    </source>
</evidence>
<name>A0A318GU79_9BURK</name>
<evidence type="ECO:0000256" key="7">
    <source>
        <dbReference type="ARBA" id="ARBA00022801"/>
    </source>
</evidence>
<dbReference type="GO" id="GO:0006281">
    <property type="term" value="P:DNA repair"/>
    <property type="evidence" value="ECO:0007669"/>
    <property type="project" value="TreeGrafter"/>
</dbReference>
<reference evidence="11 12" key="1">
    <citation type="submission" date="2018-05" db="EMBL/GenBank/DDBJ databases">
        <title>Genomic Encyclopedia of Type Strains, Phase IV (KMG-IV): sequencing the most valuable type-strain genomes for metagenomic binning, comparative biology and taxonomic classification.</title>
        <authorList>
            <person name="Goeker M."/>
        </authorList>
    </citation>
    <scope>NUCLEOTIDE SEQUENCE [LARGE SCALE GENOMIC DNA]</scope>
    <source>
        <strain evidence="11 12">DSM 566</strain>
    </source>
</reference>
<comment type="function">
    <text evidence="10">Specifically catalyzes the dephosphorylation of 2-phosphoglycolate. Is involved in the dissimilation of the intracellular 2-phosphoglycolate formed during the DNA repair of 3'-phosphoglycolate ends, a major class of DNA lesions induced by oxidative stress.</text>
</comment>
<dbReference type="EC" id="3.1.3.18" evidence="4"/>
<proteinExistence type="predicted"/>